<accession>B4SHG5</accession>
<reference evidence="1 2" key="1">
    <citation type="submission" date="2008-06" db="EMBL/GenBank/DDBJ databases">
        <title>Complete sequence of Pelodictyon phaeoclathratiforme BU-1.</title>
        <authorList>
            <consortium name="US DOE Joint Genome Institute"/>
            <person name="Lucas S."/>
            <person name="Copeland A."/>
            <person name="Lapidus A."/>
            <person name="Glavina del Rio T."/>
            <person name="Dalin E."/>
            <person name="Tice H."/>
            <person name="Bruce D."/>
            <person name="Goodwin L."/>
            <person name="Pitluck S."/>
            <person name="Schmutz J."/>
            <person name="Larimer F."/>
            <person name="Land M."/>
            <person name="Hauser L."/>
            <person name="Kyrpides N."/>
            <person name="Mikhailova N."/>
            <person name="Liu Z."/>
            <person name="Li T."/>
            <person name="Zhao F."/>
            <person name="Overmann J."/>
            <person name="Bryant D.A."/>
            <person name="Richardson P."/>
        </authorList>
    </citation>
    <scope>NUCLEOTIDE SEQUENCE [LARGE SCALE GENOMIC DNA]</scope>
    <source>
        <strain evidence="2">DSM 5477 / BU-1</strain>
    </source>
</reference>
<proteinExistence type="predicted"/>
<dbReference type="AlphaFoldDB" id="B4SHG5"/>
<name>B4SHG5_PELPB</name>
<protein>
    <submittedName>
        <fullName evidence="1">Uncharacterized protein</fullName>
    </submittedName>
</protein>
<evidence type="ECO:0000313" key="1">
    <source>
        <dbReference type="EMBL" id="ACF45058.1"/>
    </source>
</evidence>
<organism evidence="1 2">
    <name type="scientific">Pelodictyon phaeoclathratiforme (strain DSM 5477 / BU-1)</name>
    <dbReference type="NCBI Taxonomy" id="324925"/>
    <lineage>
        <taxon>Bacteria</taxon>
        <taxon>Pseudomonadati</taxon>
        <taxon>Chlorobiota</taxon>
        <taxon>Chlorobiia</taxon>
        <taxon>Chlorobiales</taxon>
        <taxon>Chlorobiaceae</taxon>
        <taxon>Chlorobium/Pelodictyon group</taxon>
        <taxon>Pelodictyon</taxon>
    </lineage>
</organism>
<dbReference type="RefSeq" id="WP_012509526.1">
    <property type="nucleotide sequence ID" value="NC_011060.1"/>
</dbReference>
<evidence type="ECO:0000313" key="2">
    <source>
        <dbReference type="Proteomes" id="UP000002724"/>
    </source>
</evidence>
<sequence length="83" mass="8951">MQRSAPSGAVANSSREGGGRLAVHCCVLLGSGVAKNEGSAGQRQFARVPVRAAQTERSVLLHEGWVLVPEFEKKSFARTVRFR</sequence>
<keyword evidence="2" id="KW-1185">Reference proteome</keyword>
<dbReference type="EMBL" id="CP001110">
    <property type="protein sequence ID" value="ACF45058.1"/>
    <property type="molecule type" value="Genomic_DNA"/>
</dbReference>
<dbReference type="HOGENOM" id="CLU_2539569_0_0_10"/>
<dbReference type="KEGG" id="pph:Ppha_2916"/>
<gene>
    <name evidence="1" type="ordered locus">Ppha_2916</name>
</gene>
<dbReference type="Proteomes" id="UP000002724">
    <property type="component" value="Chromosome"/>
</dbReference>